<dbReference type="InterPro" id="IPR007055">
    <property type="entry name" value="BON_dom"/>
</dbReference>
<dbReference type="SUPFAM" id="SSF54631">
    <property type="entry name" value="CBS-domain pair"/>
    <property type="match status" value="2"/>
</dbReference>
<dbReference type="PROSITE" id="PS51371">
    <property type="entry name" value="CBS"/>
    <property type="match status" value="4"/>
</dbReference>
<dbReference type="Gene3D" id="3.10.580.10">
    <property type="entry name" value="CBS-domain"/>
    <property type="match status" value="2"/>
</dbReference>
<evidence type="ECO:0000259" key="4">
    <source>
        <dbReference type="PROSITE" id="PS50914"/>
    </source>
</evidence>
<dbReference type="InterPro" id="IPR000644">
    <property type="entry name" value="CBS_dom"/>
</dbReference>
<feature type="domain" description="CBS" evidence="5">
    <location>
        <begin position="72"/>
        <end position="128"/>
    </location>
</feature>
<feature type="domain" description="BON" evidence="4">
    <location>
        <begin position="292"/>
        <end position="361"/>
    </location>
</feature>
<organism evidence="6 7">
    <name type="scientific">Kitasatospora phosalacinea</name>
    <dbReference type="NCBI Taxonomy" id="2065"/>
    <lineage>
        <taxon>Bacteria</taxon>
        <taxon>Bacillati</taxon>
        <taxon>Actinomycetota</taxon>
        <taxon>Actinomycetes</taxon>
        <taxon>Kitasatosporales</taxon>
        <taxon>Streptomycetaceae</taxon>
        <taxon>Kitasatospora</taxon>
    </lineage>
</organism>
<dbReference type="Pfam" id="PF00571">
    <property type="entry name" value="CBS"/>
    <property type="match status" value="4"/>
</dbReference>
<dbReference type="PROSITE" id="PS50914">
    <property type="entry name" value="BON"/>
    <property type="match status" value="1"/>
</dbReference>
<dbReference type="PANTHER" id="PTHR43080:SF29">
    <property type="entry name" value="OS02G0818000 PROTEIN"/>
    <property type="match status" value="1"/>
</dbReference>
<dbReference type="EMBL" id="BSSA01000025">
    <property type="protein sequence ID" value="GLW73414.1"/>
    <property type="molecule type" value="Genomic_DNA"/>
</dbReference>
<feature type="domain" description="CBS" evidence="5">
    <location>
        <begin position="7"/>
        <end position="64"/>
    </location>
</feature>
<gene>
    <name evidence="6" type="ORF">Kpho02_57130</name>
</gene>
<feature type="region of interest" description="Disordered" evidence="3">
    <location>
        <begin position="139"/>
        <end position="163"/>
    </location>
</feature>
<feature type="domain" description="CBS" evidence="5">
    <location>
        <begin position="172"/>
        <end position="231"/>
    </location>
</feature>
<feature type="domain" description="CBS" evidence="5">
    <location>
        <begin position="239"/>
        <end position="296"/>
    </location>
</feature>
<evidence type="ECO:0000256" key="2">
    <source>
        <dbReference type="PROSITE-ProRule" id="PRU00703"/>
    </source>
</evidence>
<accession>A0A9W6V2Q1</accession>
<feature type="compositionally biased region" description="Pro residues" evidence="3">
    <location>
        <begin position="150"/>
        <end position="163"/>
    </location>
</feature>
<evidence type="ECO:0000259" key="5">
    <source>
        <dbReference type="PROSITE" id="PS51371"/>
    </source>
</evidence>
<evidence type="ECO:0000256" key="3">
    <source>
        <dbReference type="SAM" id="MobiDB-lite"/>
    </source>
</evidence>
<dbReference type="InterPro" id="IPR051257">
    <property type="entry name" value="Diverse_CBS-Domain"/>
</dbReference>
<reference evidence="6" key="1">
    <citation type="submission" date="2023-02" db="EMBL/GenBank/DDBJ databases">
        <title>Kitasatospora phosalacinea NBRC 14627.</title>
        <authorList>
            <person name="Ichikawa N."/>
            <person name="Sato H."/>
            <person name="Tonouchi N."/>
        </authorList>
    </citation>
    <scope>NUCLEOTIDE SEQUENCE</scope>
    <source>
        <strain evidence="6">NBRC 14627</strain>
    </source>
</reference>
<proteinExistence type="predicted"/>
<dbReference type="AlphaFoldDB" id="A0A9W6V2Q1"/>
<dbReference type="PANTHER" id="PTHR43080">
    <property type="entry name" value="CBS DOMAIN-CONTAINING PROTEIN CBSX3, MITOCHONDRIAL"/>
    <property type="match status" value="1"/>
</dbReference>
<dbReference type="InterPro" id="IPR046342">
    <property type="entry name" value="CBS_dom_sf"/>
</dbReference>
<protein>
    <recommendedName>
        <fullName evidence="8">CBS domain-containing protein</fullName>
    </recommendedName>
</protein>
<evidence type="ECO:0000313" key="7">
    <source>
        <dbReference type="Proteomes" id="UP001165041"/>
    </source>
</evidence>
<evidence type="ECO:0000256" key="1">
    <source>
        <dbReference type="ARBA" id="ARBA00023122"/>
    </source>
</evidence>
<comment type="caution">
    <text evidence="6">The sequence shown here is derived from an EMBL/GenBank/DDBJ whole genome shotgun (WGS) entry which is preliminary data.</text>
</comment>
<keyword evidence="1 2" id="KW-0129">CBS domain</keyword>
<evidence type="ECO:0000313" key="6">
    <source>
        <dbReference type="EMBL" id="GLW73414.1"/>
    </source>
</evidence>
<evidence type="ECO:0008006" key="8">
    <source>
        <dbReference type="Google" id="ProtNLM"/>
    </source>
</evidence>
<sequence length="372" mass="38330">MRLTTLMSAPAVTVAPDAPLPEAARLMADTGVGCLPVVASDGHLLGVVTDRDLAVRRAAPGGDPPAEVAAVMSAPAVTVDADGTVDDAYRLFRRTGVRRLPVLRDGRPVGVLSVDDLLIDALRRFADLLAPVSGSVLREDGGRGFRSPAPSVPSPSAPVPGGPDSPVVGDVMGRALVAVGADAPFREVVDLLRRWRTGSVPVLAGDGRVVGVVSEADLLRAQDPRVTGDPPHLTARRLMTAPALTVRPGTALADAARLAVNRHLRRLPVVDAEDRLVGSVHRADLLAAVGRDAADLADRVRFALLAAVHPEAFSRLSVRADGGRVVLDGRLPPGLGAAEAARLVRTVPGVGAVDVTARPDAPAPGAAHGGER</sequence>
<dbReference type="RefSeq" id="WP_285739061.1">
    <property type="nucleotide sequence ID" value="NZ_BSSA01000025.1"/>
</dbReference>
<name>A0A9W6V2Q1_9ACTN</name>
<dbReference type="SMART" id="SM00116">
    <property type="entry name" value="CBS"/>
    <property type="match status" value="4"/>
</dbReference>
<dbReference type="Proteomes" id="UP001165041">
    <property type="component" value="Unassembled WGS sequence"/>
</dbReference>